<protein>
    <submittedName>
        <fullName evidence="2">Uncharacterized protein</fullName>
    </submittedName>
</protein>
<dbReference type="EMBL" id="CAJNOQ010001118">
    <property type="protein sequence ID" value="CAF0869483.1"/>
    <property type="molecule type" value="Genomic_DNA"/>
</dbReference>
<sequence length="256" mass="29550">MRPSTMDVSKSADSASTGLSAFGSFLWEKTVRDKGWSEYPGLNTGEVFQRRFKAFVAKETRLLLNRRGTIEYVVNYTISYWKENGRSISNNECSKKINETHWIVRDKIGYLLTTIAQLELIKLKRDKDTEQQTATQAKRKTTVKKNSLIEGSDDDIDALPTTKRQRPKQNPLKDDVSDMNVVTSTKRRRTSAVVPAQPKSIKRSFIIYMESYGLSRYLKFRLFEVEVEEPVKDPTTNHMMNNDKKMKIVLWLLIPA</sequence>
<dbReference type="AlphaFoldDB" id="A0A813XC86"/>
<evidence type="ECO:0000313" key="2">
    <source>
        <dbReference type="EMBL" id="CAF0869483.1"/>
    </source>
</evidence>
<evidence type="ECO:0000256" key="1">
    <source>
        <dbReference type="SAM" id="MobiDB-lite"/>
    </source>
</evidence>
<comment type="caution">
    <text evidence="2">The sequence shown here is derived from an EMBL/GenBank/DDBJ whole genome shotgun (WGS) entry which is preliminary data.</text>
</comment>
<keyword evidence="4" id="KW-1185">Reference proteome</keyword>
<name>A0A813XC86_9BILA</name>
<organism evidence="2 4">
    <name type="scientific">Didymodactylos carnosus</name>
    <dbReference type="NCBI Taxonomy" id="1234261"/>
    <lineage>
        <taxon>Eukaryota</taxon>
        <taxon>Metazoa</taxon>
        <taxon>Spiralia</taxon>
        <taxon>Gnathifera</taxon>
        <taxon>Rotifera</taxon>
        <taxon>Eurotatoria</taxon>
        <taxon>Bdelloidea</taxon>
        <taxon>Philodinida</taxon>
        <taxon>Philodinidae</taxon>
        <taxon>Didymodactylos</taxon>
    </lineage>
</organism>
<dbReference type="EMBL" id="CAJOBC010001118">
    <property type="protein sequence ID" value="CAF3656914.1"/>
    <property type="molecule type" value="Genomic_DNA"/>
</dbReference>
<gene>
    <name evidence="2" type="ORF">GPM918_LOCUS7023</name>
    <name evidence="3" type="ORF">SRO942_LOCUS7023</name>
</gene>
<proteinExistence type="predicted"/>
<feature type="region of interest" description="Disordered" evidence="1">
    <location>
        <begin position="151"/>
        <end position="176"/>
    </location>
</feature>
<evidence type="ECO:0000313" key="3">
    <source>
        <dbReference type="EMBL" id="CAF3656914.1"/>
    </source>
</evidence>
<dbReference type="Proteomes" id="UP000681722">
    <property type="component" value="Unassembled WGS sequence"/>
</dbReference>
<dbReference type="Proteomes" id="UP000663829">
    <property type="component" value="Unassembled WGS sequence"/>
</dbReference>
<reference evidence="2" key="1">
    <citation type="submission" date="2021-02" db="EMBL/GenBank/DDBJ databases">
        <authorList>
            <person name="Nowell W R."/>
        </authorList>
    </citation>
    <scope>NUCLEOTIDE SEQUENCE</scope>
</reference>
<accession>A0A813XC86</accession>
<evidence type="ECO:0000313" key="4">
    <source>
        <dbReference type="Proteomes" id="UP000663829"/>
    </source>
</evidence>